<organism evidence="4 5">
    <name type="scientific">Kroppenstedtia eburnea</name>
    <dbReference type="NCBI Taxonomy" id="714067"/>
    <lineage>
        <taxon>Bacteria</taxon>
        <taxon>Bacillati</taxon>
        <taxon>Bacillota</taxon>
        <taxon>Bacilli</taxon>
        <taxon>Bacillales</taxon>
        <taxon>Thermoactinomycetaceae</taxon>
        <taxon>Kroppenstedtia</taxon>
    </lineage>
</organism>
<proteinExistence type="predicted"/>
<keyword evidence="5" id="KW-1185">Reference proteome</keyword>
<feature type="region of interest" description="Disordered" evidence="1">
    <location>
        <begin position="1"/>
        <end position="20"/>
    </location>
</feature>
<dbReference type="NCBIfam" id="NF006162">
    <property type="entry name" value="PRK08306.1"/>
    <property type="match status" value="1"/>
</dbReference>
<protein>
    <submittedName>
        <fullName evidence="4">Dipicolinate synthase subunit A</fullName>
    </submittedName>
</protein>
<reference evidence="5" key="1">
    <citation type="submission" date="2017-01" db="EMBL/GenBank/DDBJ databases">
        <authorList>
            <person name="Varghese N."/>
            <person name="Submissions S."/>
        </authorList>
    </citation>
    <scope>NUCLEOTIDE SEQUENCE [LARGE SCALE GENOMIC DNA]</scope>
    <source>
        <strain evidence="5">DSM 45196</strain>
    </source>
</reference>
<evidence type="ECO:0000259" key="2">
    <source>
        <dbReference type="Pfam" id="PF01262"/>
    </source>
</evidence>
<feature type="domain" description="Dipicolinate synthase subunit A N-terminal" evidence="3">
    <location>
        <begin position="25"/>
        <end position="141"/>
    </location>
</feature>
<feature type="domain" description="Alanine dehydrogenase/pyridine nucleotide transhydrogenase NAD(H)-binding" evidence="2">
    <location>
        <begin position="168"/>
        <end position="305"/>
    </location>
</feature>
<evidence type="ECO:0000256" key="1">
    <source>
        <dbReference type="SAM" id="MobiDB-lite"/>
    </source>
</evidence>
<dbReference type="InterPro" id="IPR031629">
    <property type="entry name" value="DpaA_N"/>
</dbReference>
<accession>A0A1N7IUZ2</accession>
<name>A0A1N7IUZ2_9BACL</name>
<dbReference type="NCBIfam" id="TIGR02853">
    <property type="entry name" value="spore_dpaA"/>
    <property type="match status" value="1"/>
</dbReference>
<feature type="compositionally biased region" description="Low complexity" evidence="1">
    <location>
        <begin position="1"/>
        <end position="14"/>
    </location>
</feature>
<dbReference type="EMBL" id="FTOD01000001">
    <property type="protein sequence ID" value="SIS40915.1"/>
    <property type="molecule type" value="Genomic_DNA"/>
</dbReference>
<dbReference type="InterPro" id="IPR036291">
    <property type="entry name" value="NAD(P)-bd_dom_sf"/>
</dbReference>
<dbReference type="SUPFAM" id="SSF51735">
    <property type="entry name" value="NAD(P)-binding Rossmann-fold domains"/>
    <property type="match status" value="1"/>
</dbReference>
<dbReference type="Pfam" id="PF01262">
    <property type="entry name" value="AlaDh_PNT_C"/>
    <property type="match status" value="1"/>
</dbReference>
<evidence type="ECO:0000259" key="3">
    <source>
        <dbReference type="Pfam" id="PF16924"/>
    </source>
</evidence>
<evidence type="ECO:0000313" key="4">
    <source>
        <dbReference type="EMBL" id="SIS40915.1"/>
    </source>
</evidence>
<dbReference type="InterPro" id="IPR014215">
    <property type="entry name" value="Dipicolinic_acid_synth_A"/>
</dbReference>
<dbReference type="Pfam" id="PF16924">
    <property type="entry name" value="DpaA_N"/>
    <property type="match status" value="1"/>
</dbReference>
<evidence type="ECO:0000313" key="5">
    <source>
        <dbReference type="Proteomes" id="UP000186795"/>
    </source>
</evidence>
<dbReference type="InterPro" id="IPR007698">
    <property type="entry name" value="AlaDH/PNT_NAD(H)-bd"/>
</dbReference>
<dbReference type="Gene3D" id="3.40.50.720">
    <property type="entry name" value="NAD(P)-binding Rossmann-like Domain"/>
    <property type="match status" value="2"/>
</dbReference>
<dbReference type="AlphaFoldDB" id="A0A1N7IUZ2"/>
<gene>
    <name evidence="4" type="ORF">SAMN05421790_101395</name>
</gene>
<sequence>MRGSPPSRGAPPGKGSTGEMLTGKHIAFVGGDARQLEVIKSCIEGNAKVSLIGFDNLQSPFSGAVHRELTTHFAASVDLMILPIVGTDDHGLVDSIFTQRRIVLAEEHISALPDHAIVFAGMAKPYLKNLCEKYSIRLVELLTRDDVAIYNSIPTVEGALMLAIQNTNITIHGSTCAVLGLGRVGMTLCRTLHALGARVKVGVRSPDQVARAEEMGLSPFLMKDLPDQVGDLDLLFNTVPAQLVTEKVLNRMSYSCVIIDLASKPGGTDFTFAEKRGIKAMLAPSLPGIVASKTAGRILARTITRLMAGAVGEEG</sequence>
<dbReference type="Proteomes" id="UP000186795">
    <property type="component" value="Unassembled WGS sequence"/>
</dbReference>